<dbReference type="Pfam" id="PF13360">
    <property type="entry name" value="PQQ_2"/>
    <property type="match status" value="2"/>
</dbReference>
<dbReference type="Gene3D" id="2.130.10.10">
    <property type="entry name" value="YVTN repeat-like/Quinoprotein amine dehydrogenase"/>
    <property type="match status" value="1"/>
</dbReference>
<feature type="domain" description="Pyrrolo-quinoline quinone repeat" evidence="1">
    <location>
        <begin position="267"/>
        <end position="400"/>
    </location>
</feature>
<dbReference type="InterPro" id="IPR002372">
    <property type="entry name" value="PQQ_rpt_dom"/>
</dbReference>
<name>A0A382DYE2_9ZZZZ</name>
<protein>
    <recommendedName>
        <fullName evidence="1">Pyrrolo-quinoline quinone repeat domain-containing protein</fullName>
    </recommendedName>
</protein>
<gene>
    <name evidence="2" type="ORF">METZ01_LOCUS196053</name>
</gene>
<proteinExistence type="predicted"/>
<reference evidence="2" key="1">
    <citation type="submission" date="2018-05" db="EMBL/GenBank/DDBJ databases">
        <authorList>
            <person name="Lanie J.A."/>
            <person name="Ng W.-L."/>
            <person name="Kazmierczak K.M."/>
            <person name="Andrzejewski T.M."/>
            <person name="Davidsen T.M."/>
            <person name="Wayne K.J."/>
            <person name="Tettelin H."/>
            <person name="Glass J.I."/>
            <person name="Rusch D."/>
            <person name="Podicherti R."/>
            <person name="Tsui H.-C.T."/>
            <person name="Winkler M.E."/>
        </authorList>
    </citation>
    <scope>NUCLEOTIDE SEQUENCE</scope>
</reference>
<evidence type="ECO:0000313" key="2">
    <source>
        <dbReference type="EMBL" id="SVB43199.1"/>
    </source>
</evidence>
<feature type="domain" description="Pyrrolo-quinoline quinone repeat" evidence="1">
    <location>
        <begin position="108"/>
        <end position="238"/>
    </location>
</feature>
<feature type="non-terminal residue" evidence="2">
    <location>
        <position position="1"/>
    </location>
</feature>
<dbReference type="InterPro" id="IPR015943">
    <property type="entry name" value="WD40/YVTN_repeat-like_dom_sf"/>
</dbReference>
<dbReference type="PANTHER" id="PTHR34512">
    <property type="entry name" value="CELL SURFACE PROTEIN"/>
    <property type="match status" value="1"/>
</dbReference>
<dbReference type="EMBL" id="UINC01041644">
    <property type="protein sequence ID" value="SVB43199.1"/>
    <property type="molecule type" value="Genomic_DNA"/>
</dbReference>
<sequence length="442" mass="48492">VSDFVPILHMKLLKLKTKNFLVKRLVLAALFVAATTVALADWPQFRGPLGSGHIPKGSKLPSAWSEEKNIDWKVALPGRAWSSPVVFGDKIWLTTADEKGNKLTGLCVDANNGKIIFEKQLFHIADPQFAHKFNSYGSPTPVVEAGRVYLTWGSPGTACLDTKTNKALWTRDDFVCDHFRGAGSSPILHENLLILTFDGADHQFVAALDKRTGKTVWRTKRSVDFQDLNTNGEPFRDGDLRKGYSTPLVIQHGGVTQLISIGAMACYAYDPLTGRELWRVTERAQHSASTRPVYGHGTVFYPTGFAKGQLLAVDPGGSGDSADTNIKWRIKRSVSNKPSVLLIGKHIFMIDDGGIATCVEAKSGEITWSERVSGNYSASPVTDGKRIFFFSEEGKTTAVAAAREFKILAESQLDGGFMASPAVHGAAWILRTKTHLYRIQKQ</sequence>
<dbReference type="InterPro" id="IPR011047">
    <property type="entry name" value="Quinoprotein_ADH-like_sf"/>
</dbReference>
<dbReference type="PANTHER" id="PTHR34512:SF30">
    <property type="entry name" value="OUTER MEMBRANE PROTEIN ASSEMBLY FACTOR BAMB"/>
    <property type="match status" value="1"/>
</dbReference>
<dbReference type="SUPFAM" id="SSF50998">
    <property type="entry name" value="Quinoprotein alcohol dehydrogenase-like"/>
    <property type="match status" value="1"/>
</dbReference>
<dbReference type="AlphaFoldDB" id="A0A382DYE2"/>
<organism evidence="2">
    <name type="scientific">marine metagenome</name>
    <dbReference type="NCBI Taxonomy" id="408172"/>
    <lineage>
        <taxon>unclassified sequences</taxon>
        <taxon>metagenomes</taxon>
        <taxon>ecological metagenomes</taxon>
    </lineage>
</organism>
<accession>A0A382DYE2</accession>
<evidence type="ECO:0000259" key="1">
    <source>
        <dbReference type="Pfam" id="PF13360"/>
    </source>
</evidence>